<dbReference type="Gene3D" id="3.30.565.10">
    <property type="entry name" value="Histidine kinase-like ATPase, C-terminal domain"/>
    <property type="match status" value="1"/>
</dbReference>
<feature type="domain" description="PAC" evidence="8">
    <location>
        <begin position="270"/>
        <end position="323"/>
    </location>
</feature>
<dbReference type="PANTHER" id="PTHR43065:SF42">
    <property type="entry name" value="TWO-COMPONENT SENSOR PPRA"/>
    <property type="match status" value="1"/>
</dbReference>
<gene>
    <name evidence="9" type="ORF">DENIS_1257</name>
</gene>
<dbReference type="Gene3D" id="3.40.50.2300">
    <property type="match status" value="1"/>
</dbReference>
<dbReference type="Pfam" id="PF02518">
    <property type="entry name" value="HATPase_c"/>
    <property type="match status" value="1"/>
</dbReference>
<comment type="caution">
    <text evidence="9">The sequence shown here is derived from an EMBL/GenBank/DDBJ whole genome shotgun (WGS) entry which is preliminary data.</text>
</comment>
<dbReference type="PROSITE" id="PS50112">
    <property type="entry name" value="PAS"/>
    <property type="match status" value="1"/>
</dbReference>
<dbReference type="InterPro" id="IPR036097">
    <property type="entry name" value="HisK_dim/P_sf"/>
</dbReference>
<dbReference type="CDD" id="cd00082">
    <property type="entry name" value="HisKA"/>
    <property type="match status" value="1"/>
</dbReference>
<reference evidence="10" key="1">
    <citation type="submission" date="2017-11" db="EMBL/GenBank/DDBJ databases">
        <authorList>
            <person name="Watanabe M."/>
            <person name="Kojima H."/>
        </authorList>
    </citation>
    <scope>NUCLEOTIDE SEQUENCE [LARGE SCALE GENOMIC DNA]</scope>
    <source>
        <strain evidence="10">Tokyo 01</strain>
    </source>
</reference>
<dbReference type="SUPFAM" id="SSF52172">
    <property type="entry name" value="CheY-like"/>
    <property type="match status" value="1"/>
</dbReference>
<dbReference type="SUPFAM" id="SSF47384">
    <property type="entry name" value="Homodimeric domain of signal transducing histidine kinase"/>
    <property type="match status" value="1"/>
</dbReference>
<dbReference type="InterPro" id="IPR011006">
    <property type="entry name" value="CheY-like_superfamily"/>
</dbReference>
<dbReference type="PROSITE" id="PS50113">
    <property type="entry name" value="PAC"/>
    <property type="match status" value="1"/>
</dbReference>
<dbReference type="Gene3D" id="1.10.287.130">
    <property type="match status" value="1"/>
</dbReference>
<dbReference type="Pfam" id="PF08448">
    <property type="entry name" value="PAS_4"/>
    <property type="match status" value="1"/>
</dbReference>
<dbReference type="InterPro" id="IPR003594">
    <property type="entry name" value="HATPase_dom"/>
</dbReference>
<evidence type="ECO:0000256" key="1">
    <source>
        <dbReference type="ARBA" id="ARBA00000085"/>
    </source>
</evidence>
<accession>A0A401FTL6</accession>
<dbReference type="InterPro" id="IPR036890">
    <property type="entry name" value="HATPase_C_sf"/>
</dbReference>
<organism evidence="9 10">
    <name type="scientific">Desulfonema ishimotonii</name>
    <dbReference type="NCBI Taxonomy" id="45657"/>
    <lineage>
        <taxon>Bacteria</taxon>
        <taxon>Pseudomonadati</taxon>
        <taxon>Thermodesulfobacteriota</taxon>
        <taxon>Desulfobacteria</taxon>
        <taxon>Desulfobacterales</taxon>
        <taxon>Desulfococcaceae</taxon>
        <taxon>Desulfonema</taxon>
    </lineage>
</organism>
<evidence type="ECO:0000256" key="2">
    <source>
        <dbReference type="ARBA" id="ARBA00012438"/>
    </source>
</evidence>
<feature type="domain" description="Histidine kinase" evidence="5">
    <location>
        <begin position="343"/>
        <end position="566"/>
    </location>
</feature>
<keyword evidence="3 4" id="KW-0597">Phosphoprotein</keyword>
<dbReference type="Proteomes" id="UP000288096">
    <property type="component" value="Unassembled WGS sequence"/>
</dbReference>
<evidence type="ECO:0000259" key="5">
    <source>
        <dbReference type="PROSITE" id="PS50109"/>
    </source>
</evidence>
<dbReference type="InterPro" id="IPR018771">
    <property type="entry name" value="PocR_dom"/>
</dbReference>
<dbReference type="SMART" id="SM00387">
    <property type="entry name" value="HATPase_c"/>
    <property type="match status" value="1"/>
</dbReference>
<dbReference type="InterPro" id="IPR035965">
    <property type="entry name" value="PAS-like_dom_sf"/>
</dbReference>
<feature type="domain" description="Response regulatory" evidence="6">
    <location>
        <begin position="586"/>
        <end position="702"/>
    </location>
</feature>
<dbReference type="Pfam" id="PF00072">
    <property type="entry name" value="Response_reg"/>
    <property type="match status" value="1"/>
</dbReference>
<dbReference type="OrthoDB" id="5487437at2"/>
<sequence>MQSAANGEKLNFQDIVDVRQLQRLMDLFYKATGIPVGIIDIDGRILVGTGWQDICTEFHRVCPETRARCIESDAYIRSHLFEEKYVQYKCKNGMWDIALPIIVGEQHLATLFVGQFFYADEKPDIEFFRRQAKEFGFDERAYLEALNRTRTFSREQIRDIMAYYAEFVHLLSDLAYNNLLLARDIRIRRQTEKALRQSEEKYRTLVENTPDMIICFDRDCRHLYVSPSVKKIADMPPDQFTGKTPGQLGLPDAYCGFCKQSVKAVFDTASSVEKEFDLETPGGGLSFNWRFFPEPDEKGGVVTVMVIARDVTHRKKMEEERANLHIRLLQTQRLEAIGTLAGGIAHDFNNILSPIIGYAELASDDVTGDSETSAKLSEILTAANRAKKLIQQILTFSRQNVPERRPLKLRSSVLEASKLLRATLPATIEILHHIDDTCRPVMADSTQIHQVIMNLGTNAWHAMRETGGILSFSLNEIRLEGSDDIPGKMAPGDYVRMTVSDTGHGMTPDIAERIFDPYFTTKENGKGTGLGLSVVHGIIKNHGGSITVYSEPGKGTTFNIYIPVITEKYSVIPPRHDSEMEKGCERILIVDDEEQIVRMMRLMLERFGYHVTSHTSSPDAVKCFRARPDQFDLVITDMTMPRMTGDMLARELKAIRPDIPVIICTGFSEQLNEKEAEKMGADYFMMKPVIKNELSRIVRKVLDERR</sequence>
<dbReference type="RefSeq" id="WP_124327740.1">
    <property type="nucleotide sequence ID" value="NZ_BEXT01000001.1"/>
</dbReference>
<dbReference type="InterPro" id="IPR001789">
    <property type="entry name" value="Sig_transdc_resp-reg_receiver"/>
</dbReference>
<dbReference type="EMBL" id="BEXT01000001">
    <property type="protein sequence ID" value="GBC60306.1"/>
    <property type="molecule type" value="Genomic_DNA"/>
</dbReference>
<dbReference type="InterPro" id="IPR013656">
    <property type="entry name" value="PAS_4"/>
</dbReference>
<dbReference type="SUPFAM" id="SSF55785">
    <property type="entry name" value="PYP-like sensor domain (PAS domain)"/>
    <property type="match status" value="1"/>
</dbReference>
<dbReference type="PANTHER" id="PTHR43065">
    <property type="entry name" value="SENSOR HISTIDINE KINASE"/>
    <property type="match status" value="1"/>
</dbReference>
<evidence type="ECO:0000259" key="8">
    <source>
        <dbReference type="PROSITE" id="PS50113"/>
    </source>
</evidence>
<evidence type="ECO:0000256" key="4">
    <source>
        <dbReference type="PROSITE-ProRule" id="PRU00169"/>
    </source>
</evidence>
<keyword evidence="10" id="KW-1185">Reference proteome</keyword>
<dbReference type="GO" id="GO:0000155">
    <property type="term" value="F:phosphorelay sensor kinase activity"/>
    <property type="evidence" value="ECO:0007669"/>
    <property type="project" value="InterPro"/>
</dbReference>
<dbReference type="InterPro" id="IPR000700">
    <property type="entry name" value="PAS-assoc_C"/>
</dbReference>
<feature type="domain" description="PAS" evidence="7">
    <location>
        <begin position="198"/>
        <end position="244"/>
    </location>
</feature>
<dbReference type="PROSITE" id="PS50110">
    <property type="entry name" value="RESPONSE_REGULATORY"/>
    <property type="match status" value="1"/>
</dbReference>
<comment type="catalytic activity">
    <reaction evidence="1">
        <text>ATP + protein L-histidine = ADP + protein N-phospho-L-histidine.</text>
        <dbReference type="EC" id="2.7.13.3"/>
    </reaction>
</comment>
<dbReference type="InterPro" id="IPR000014">
    <property type="entry name" value="PAS"/>
</dbReference>
<dbReference type="PRINTS" id="PR00344">
    <property type="entry name" value="BCTRLSENSOR"/>
</dbReference>
<dbReference type="SMART" id="SM00448">
    <property type="entry name" value="REC"/>
    <property type="match status" value="1"/>
</dbReference>
<dbReference type="AlphaFoldDB" id="A0A401FTL6"/>
<dbReference type="InterPro" id="IPR003661">
    <property type="entry name" value="HisK_dim/P_dom"/>
</dbReference>
<dbReference type="InterPro" id="IPR005467">
    <property type="entry name" value="His_kinase_dom"/>
</dbReference>
<evidence type="ECO:0000259" key="6">
    <source>
        <dbReference type="PROSITE" id="PS50110"/>
    </source>
</evidence>
<dbReference type="CDD" id="cd00130">
    <property type="entry name" value="PAS"/>
    <property type="match status" value="1"/>
</dbReference>
<proteinExistence type="predicted"/>
<dbReference type="Pfam" id="PF00512">
    <property type="entry name" value="HisKA"/>
    <property type="match status" value="1"/>
</dbReference>
<evidence type="ECO:0000259" key="7">
    <source>
        <dbReference type="PROSITE" id="PS50112"/>
    </source>
</evidence>
<dbReference type="EC" id="2.7.13.3" evidence="2"/>
<reference evidence="10" key="2">
    <citation type="submission" date="2019-01" db="EMBL/GenBank/DDBJ databases">
        <title>Genome sequence of Desulfonema ishimotonii strain Tokyo 01.</title>
        <authorList>
            <person name="Fukui M."/>
        </authorList>
    </citation>
    <scope>NUCLEOTIDE SEQUENCE [LARGE SCALE GENOMIC DNA]</scope>
    <source>
        <strain evidence="10">Tokyo 01</strain>
    </source>
</reference>
<evidence type="ECO:0000256" key="3">
    <source>
        <dbReference type="ARBA" id="ARBA00022553"/>
    </source>
</evidence>
<dbReference type="SMART" id="SM00388">
    <property type="entry name" value="HisKA"/>
    <property type="match status" value="1"/>
</dbReference>
<feature type="modified residue" description="4-aspartylphosphate" evidence="4">
    <location>
        <position position="637"/>
    </location>
</feature>
<dbReference type="SMART" id="SM00091">
    <property type="entry name" value="PAS"/>
    <property type="match status" value="1"/>
</dbReference>
<dbReference type="PROSITE" id="PS50109">
    <property type="entry name" value="HIS_KIN"/>
    <property type="match status" value="1"/>
</dbReference>
<evidence type="ECO:0000313" key="10">
    <source>
        <dbReference type="Proteomes" id="UP000288096"/>
    </source>
</evidence>
<dbReference type="NCBIfam" id="TIGR00229">
    <property type="entry name" value="sensory_box"/>
    <property type="match status" value="1"/>
</dbReference>
<evidence type="ECO:0000313" key="9">
    <source>
        <dbReference type="EMBL" id="GBC60306.1"/>
    </source>
</evidence>
<name>A0A401FTL6_9BACT</name>
<dbReference type="Gene3D" id="3.30.450.20">
    <property type="entry name" value="PAS domain"/>
    <property type="match status" value="1"/>
</dbReference>
<protein>
    <recommendedName>
        <fullName evidence="2">histidine kinase</fullName>
        <ecNumber evidence="2">2.7.13.3</ecNumber>
    </recommendedName>
</protein>
<dbReference type="InterPro" id="IPR004358">
    <property type="entry name" value="Sig_transdc_His_kin-like_C"/>
</dbReference>
<dbReference type="Pfam" id="PF10114">
    <property type="entry name" value="PocR"/>
    <property type="match status" value="1"/>
</dbReference>
<dbReference type="CDD" id="cd00156">
    <property type="entry name" value="REC"/>
    <property type="match status" value="1"/>
</dbReference>
<dbReference type="SUPFAM" id="SSF55874">
    <property type="entry name" value="ATPase domain of HSP90 chaperone/DNA topoisomerase II/histidine kinase"/>
    <property type="match status" value="1"/>
</dbReference>